<sequence>MRPTRVLVVTPQYAPDFGPSAPIYTALCEDLHAMGCDVTVATAFPHYAGAERRWEGPRGLFVSREQNGVKVTRSYVYRVPRSSTWGRLLYHASFNVFATIAALRATKPDVVLADAPSLWSGLPLFVHAIFPRVPFIYTVHDIYPDVLIRLGVVRDGVLASAIDRVERFFYARSAKVSVLTPGFKENLVRKRVPPDKIAVIPACVDVDFVRPLPADNEVRREMGLEGRFVVLYAGNIGMSQDLDTLLDAARLLAGDPRVVFVLVGEGPRKAELEARVRADGLGNVRFSPFLPRERVPLLYATADVALVSLKREIVTESVPSKTYTIMASGRPIVATVDPRTEVGSLLEQARCGLCVDPGDARALADAILRLERDDALRADMGARGRAFVVENYSRQVASRSYLELIRGLAKVAAS</sequence>
<dbReference type="Pfam" id="PF00534">
    <property type="entry name" value="Glycos_transf_1"/>
    <property type="match status" value="1"/>
</dbReference>
<reference evidence="4" key="1">
    <citation type="journal article" date="2022" name="Int. J. Syst. Evol. Microbiol.">
        <title>Anaeromyxobacter oryzae sp. nov., Anaeromyxobacter diazotrophicus sp. nov. and Anaeromyxobacter paludicola sp. nov., isolated from paddy soils.</title>
        <authorList>
            <person name="Itoh H."/>
            <person name="Xu Z."/>
            <person name="Mise K."/>
            <person name="Masuda Y."/>
            <person name="Ushijima N."/>
            <person name="Hayakawa C."/>
            <person name="Shiratori Y."/>
            <person name="Senoo K."/>
        </authorList>
    </citation>
    <scope>NUCLEOTIDE SEQUENCE [LARGE SCALE GENOMIC DNA]</scope>
    <source>
        <strain evidence="4">Red232</strain>
    </source>
</reference>
<dbReference type="EMBL" id="AP025591">
    <property type="protein sequence ID" value="BDG06318.1"/>
    <property type="molecule type" value="Genomic_DNA"/>
</dbReference>
<evidence type="ECO:0000259" key="2">
    <source>
        <dbReference type="Pfam" id="PF13579"/>
    </source>
</evidence>
<evidence type="ECO:0000313" key="4">
    <source>
        <dbReference type="Proteomes" id="UP001162891"/>
    </source>
</evidence>
<dbReference type="Pfam" id="PF13579">
    <property type="entry name" value="Glyco_trans_4_4"/>
    <property type="match status" value="1"/>
</dbReference>
<name>A0ABM7X3E0_9BACT</name>
<feature type="domain" description="Glycosyl transferase family 1" evidence="1">
    <location>
        <begin position="219"/>
        <end position="386"/>
    </location>
</feature>
<organism evidence="3 4">
    <name type="scientific">Anaeromyxobacter oryzae</name>
    <dbReference type="NCBI Taxonomy" id="2918170"/>
    <lineage>
        <taxon>Bacteria</taxon>
        <taxon>Pseudomonadati</taxon>
        <taxon>Myxococcota</taxon>
        <taxon>Myxococcia</taxon>
        <taxon>Myxococcales</taxon>
        <taxon>Cystobacterineae</taxon>
        <taxon>Anaeromyxobacteraceae</taxon>
        <taxon>Anaeromyxobacter</taxon>
    </lineage>
</organism>
<dbReference type="PANTHER" id="PTHR45947">
    <property type="entry name" value="SULFOQUINOVOSYL TRANSFERASE SQD2"/>
    <property type="match status" value="1"/>
</dbReference>
<dbReference type="CDD" id="cd03794">
    <property type="entry name" value="GT4_WbuB-like"/>
    <property type="match status" value="1"/>
</dbReference>
<dbReference type="PANTHER" id="PTHR45947:SF3">
    <property type="entry name" value="SULFOQUINOVOSYL TRANSFERASE SQD2"/>
    <property type="match status" value="1"/>
</dbReference>
<feature type="domain" description="Glycosyltransferase subfamily 4-like N-terminal" evidence="2">
    <location>
        <begin position="26"/>
        <end position="202"/>
    </location>
</feature>
<evidence type="ECO:0000313" key="3">
    <source>
        <dbReference type="EMBL" id="BDG06318.1"/>
    </source>
</evidence>
<dbReference type="InterPro" id="IPR028098">
    <property type="entry name" value="Glyco_trans_4-like_N"/>
</dbReference>
<dbReference type="Gene3D" id="3.40.50.2000">
    <property type="entry name" value="Glycogen Phosphorylase B"/>
    <property type="match status" value="2"/>
</dbReference>
<gene>
    <name evidence="3" type="ORF">AMOR_53140</name>
</gene>
<dbReference type="RefSeq" id="WP_248355763.1">
    <property type="nucleotide sequence ID" value="NZ_AP025591.1"/>
</dbReference>
<protein>
    <submittedName>
        <fullName evidence="3">Glycosyltransferase WbuB</fullName>
    </submittedName>
</protein>
<dbReference type="Proteomes" id="UP001162891">
    <property type="component" value="Chromosome"/>
</dbReference>
<dbReference type="InterPro" id="IPR001296">
    <property type="entry name" value="Glyco_trans_1"/>
</dbReference>
<proteinExistence type="predicted"/>
<dbReference type="InterPro" id="IPR050194">
    <property type="entry name" value="Glycosyltransferase_grp1"/>
</dbReference>
<evidence type="ECO:0000259" key="1">
    <source>
        <dbReference type="Pfam" id="PF00534"/>
    </source>
</evidence>
<keyword evidence="4" id="KW-1185">Reference proteome</keyword>
<dbReference type="SUPFAM" id="SSF53756">
    <property type="entry name" value="UDP-Glycosyltransferase/glycogen phosphorylase"/>
    <property type="match status" value="1"/>
</dbReference>
<accession>A0ABM7X3E0</accession>